<protein>
    <recommendedName>
        <fullName evidence="1">ISXO2-like transposase domain-containing protein</fullName>
    </recommendedName>
</protein>
<reference evidence="2" key="2">
    <citation type="submission" date="2017-05" db="UniProtKB">
        <authorList>
            <consortium name="EnsemblMetazoa"/>
        </authorList>
    </citation>
    <scope>IDENTIFICATION</scope>
</reference>
<dbReference type="Proteomes" id="UP000007879">
    <property type="component" value="Unassembled WGS sequence"/>
</dbReference>
<accession>A0A1X7SZA3</accession>
<dbReference type="OrthoDB" id="10067637at2759"/>
<dbReference type="InterPro" id="IPR024445">
    <property type="entry name" value="Tnp_ISXO2-like"/>
</dbReference>
<dbReference type="eggNOG" id="ENOG502S2X3">
    <property type="taxonomic scope" value="Eukaryota"/>
</dbReference>
<keyword evidence="3" id="KW-1185">Reference proteome</keyword>
<dbReference type="InParanoid" id="A0A1X7SZA3"/>
<name>A0A1X7SZA3_AMPQE</name>
<sequence>MNYKTLYSTLTYDEDVTTSWLRSKHLIANYMDCKKCGSSCRLVTKKDTKVWRCPLKGCQSVISIRNESFFSGSHLKLNEIVDLIYWWSCKSTVHATMHETGHSEHTIVDWFNFLRDICADYFLSNPTVIGGPGSVIEIDKSKFGKRKYNRGRYVDGHWVFGGIERGTSNCFMVAVADRSAATLLPIIYKYVRPGSTIISDQWRAYSSLSSVSSGFTHLTVNHSLNFIDPFSGAHTQTIEGTWSQVKRMMRGIGVMNTSNDLFQTYLQEFLWRKKFSGQDPFNTIIEHIKEQYPL</sequence>
<dbReference type="NCBIfam" id="NF033547">
    <property type="entry name" value="transpos_IS1595"/>
    <property type="match status" value="1"/>
</dbReference>
<evidence type="ECO:0000313" key="2">
    <source>
        <dbReference type="EnsemblMetazoa" id="Aqu2.1.07516_001"/>
    </source>
</evidence>
<dbReference type="EnsemblMetazoa" id="Aqu2.1.07516_001">
    <property type="protein sequence ID" value="Aqu2.1.07516_001"/>
    <property type="gene ID" value="Aqu2.1.07516"/>
</dbReference>
<feature type="domain" description="ISXO2-like transposase" evidence="1">
    <location>
        <begin position="128"/>
        <end position="274"/>
    </location>
</feature>
<gene>
    <name evidence="2" type="primary">109590640</name>
</gene>
<evidence type="ECO:0000313" key="3">
    <source>
        <dbReference type="Proteomes" id="UP000007879"/>
    </source>
</evidence>
<dbReference type="OMA" id="QNICNEA"/>
<dbReference type="Pfam" id="PF12762">
    <property type="entry name" value="DDE_Tnp_IS1595"/>
    <property type="match status" value="1"/>
</dbReference>
<dbReference type="PANTHER" id="PTHR47163:SF2">
    <property type="entry name" value="SI:DKEY-17M8.2"/>
    <property type="match status" value="1"/>
</dbReference>
<dbReference type="AlphaFoldDB" id="A0A1X7SZA3"/>
<dbReference type="KEGG" id="aqu:109590640"/>
<dbReference type="STRING" id="400682.A0A1X7SZA3"/>
<dbReference type="InterPro" id="IPR053164">
    <property type="entry name" value="IS1016-like_transposase"/>
</dbReference>
<evidence type="ECO:0000259" key="1">
    <source>
        <dbReference type="SMART" id="SM01126"/>
    </source>
</evidence>
<reference evidence="3" key="1">
    <citation type="journal article" date="2010" name="Nature">
        <title>The Amphimedon queenslandica genome and the evolution of animal complexity.</title>
        <authorList>
            <person name="Srivastava M."/>
            <person name="Simakov O."/>
            <person name="Chapman J."/>
            <person name="Fahey B."/>
            <person name="Gauthier M.E."/>
            <person name="Mitros T."/>
            <person name="Richards G.S."/>
            <person name="Conaco C."/>
            <person name="Dacre M."/>
            <person name="Hellsten U."/>
            <person name="Larroux C."/>
            <person name="Putnam N.H."/>
            <person name="Stanke M."/>
            <person name="Adamska M."/>
            <person name="Darling A."/>
            <person name="Degnan S.M."/>
            <person name="Oakley T.H."/>
            <person name="Plachetzki D.C."/>
            <person name="Zhai Y."/>
            <person name="Adamski M."/>
            <person name="Calcino A."/>
            <person name="Cummins S.F."/>
            <person name="Goodstein D.M."/>
            <person name="Harris C."/>
            <person name="Jackson D.J."/>
            <person name="Leys S.P."/>
            <person name="Shu S."/>
            <person name="Woodcroft B.J."/>
            <person name="Vervoort M."/>
            <person name="Kosik K.S."/>
            <person name="Manning G."/>
            <person name="Degnan B.M."/>
            <person name="Rokhsar D.S."/>
        </authorList>
    </citation>
    <scope>NUCLEOTIDE SEQUENCE [LARGE SCALE GENOMIC DNA]</scope>
</reference>
<dbReference type="SMART" id="SM01126">
    <property type="entry name" value="DDE_Tnp_IS1595"/>
    <property type="match status" value="1"/>
</dbReference>
<dbReference type="PANTHER" id="PTHR47163">
    <property type="entry name" value="DDE_TNP_IS1595 DOMAIN-CONTAINING PROTEIN"/>
    <property type="match status" value="1"/>
</dbReference>
<organism evidence="2">
    <name type="scientific">Amphimedon queenslandica</name>
    <name type="common">Sponge</name>
    <dbReference type="NCBI Taxonomy" id="400682"/>
    <lineage>
        <taxon>Eukaryota</taxon>
        <taxon>Metazoa</taxon>
        <taxon>Porifera</taxon>
        <taxon>Demospongiae</taxon>
        <taxon>Heteroscleromorpha</taxon>
        <taxon>Haplosclerida</taxon>
        <taxon>Niphatidae</taxon>
        <taxon>Amphimedon</taxon>
    </lineage>
</organism>
<dbReference type="EnsemblMetazoa" id="XM_020006540.1">
    <property type="protein sequence ID" value="XP_019862099.1"/>
    <property type="gene ID" value="LOC109590640"/>
</dbReference>
<proteinExistence type="predicted"/>